<dbReference type="PANTHER" id="PTHR22933:SF43">
    <property type="entry name" value="LP10131P"/>
    <property type="match status" value="1"/>
</dbReference>
<dbReference type="SUPFAM" id="SSF57625">
    <property type="entry name" value="Invertebrate chitin-binding proteins"/>
    <property type="match status" value="1"/>
</dbReference>
<feature type="compositionally biased region" description="Low complexity" evidence="1">
    <location>
        <begin position="373"/>
        <end position="382"/>
    </location>
</feature>
<dbReference type="InterPro" id="IPR036508">
    <property type="entry name" value="Chitin-bd_dom_sf"/>
</dbReference>
<protein>
    <submittedName>
        <fullName evidence="4">Titin</fullName>
    </submittedName>
</protein>
<dbReference type="AlphaFoldDB" id="A0AAU9FQ98"/>
<feature type="compositionally biased region" description="Low complexity" evidence="1">
    <location>
        <begin position="209"/>
        <end position="230"/>
    </location>
</feature>
<feature type="compositionally biased region" description="Basic residues" evidence="1">
    <location>
        <begin position="231"/>
        <end position="244"/>
    </location>
</feature>
<name>A0AAU9FQ98_DROMD</name>
<feature type="region of interest" description="Disordered" evidence="1">
    <location>
        <begin position="432"/>
        <end position="532"/>
    </location>
</feature>
<feature type="region of interest" description="Disordered" evidence="1">
    <location>
        <begin position="175"/>
        <end position="302"/>
    </location>
</feature>
<organism evidence="4 5">
    <name type="scientific">Drosophila madeirensis</name>
    <name type="common">Fruit fly</name>
    <dbReference type="NCBI Taxonomy" id="30013"/>
    <lineage>
        <taxon>Eukaryota</taxon>
        <taxon>Metazoa</taxon>
        <taxon>Ecdysozoa</taxon>
        <taxon>Arthropoda</taxon>
        <taxon>Hexapoda</taxon>
        <taxon>Insecta</taxon>
        <taxon>Pterygota</taxon>
        <taxon>Neoptera</taxon>
        <taxon>Endopterygota</taxon>
        <taxon>Diptera</taxon>
        <taxon>Brachycera</taxon>
        <taxon>Muscomorpha</taxon>
        <taxon>Ephydroidea</taxon>
        <taxon>Drosophilidae</taxon>
        <taxon>Drosophila</taxon>
        <taxon>Sophophora</taxon>
    </lineage>
</organism>
<feature type="region of interest" description="Disordered" evidence="1">
    <location>
        <begin position="867"/>
        <end position="910"/>
    </location>
</feature>
<feature type="compositionally biased region" description="Low complexity" evidence="1">
    <location>
        <begin position="183"/>
        <end position="192"/>
    </location>
</feature>
<keyword evidence="2" id="KW-0732">Signal</keyword>
<feature type="compositionally biased region" description="Basic and acidic residues" evidence="1">
    <location>
        <begin position="436"/>
        <end position="522"/>
    </location>
</feature>
<reference evidence="4 5" key="1">
    <citation type="submission" date="2024-02" db="EMBL/GenBank/DDBJ databases">
        <title>A chromosome-level genome assembly of Drosophila madeirensis, a fruit fly species endemic to Madeira island.</title>
        <authorList>
            <person name="Tomihara K."/>
            <person name="Llopart A."/>
            <person name="Yamamoto D."/>
        </authorList>
    </citation>
    <scope>NUCLEOTIDE SEQUENCE [LARGE SCALE GENOMIC DNA]</scope>
    <source>
        <strain evidence="4 5">RF1</strain>
    </source>
</reference>
<evidence type="ECO:0000259" key="3">
    <source>
        <dbReference type="PROSITE" id="PS50940"/>
    </source>
</evidence>
<feature type="region of interest" description="Disordered" evidence="1">
    <location>
        <begin position="717"/>
        <end position="759"/>
    </location>
</feature>
<dbReference type="Proteomes" id="UP001500889">
    <property type="component" value="Chromosome J"/>
</dbReference>
<feature type="compositionally biased region" description="Acidic residues" evidence="1">
    <location>
        <begin position="834"/>
        <end position="848"/>
    </location>
</feature>
<gene>
    <name evidence="4" type="ORF">DMAD_06383</name>
</gene>
<evidence type="ECO:0000313" key="4">
    <source>
        <dbReference type="EMBL" id="BFF98132.1"/>
    </source>
</evidence>
<feature type="chain" id="PRO_5043459845" evidence="2">
    <location>
        <begin position="22"/>
        <end position="923"/>
    </location>
</feature>
<feature type="region of interest" description="Disordered" evidence="1">
    <location>
        <begin position="816"/>
        <end position="852"/>
    </location>
</feature>
<dbReference type="Pfam" id="PF01607">
    <property type="entry name" value="CBM_14"/>
    <property type="match status" value="1"/>
</dbReference>
<dbReference type="EMBL" id="AP029265">
    <property type="protein sequence ID" value="BFF98132.1"/>
    <property type="molecule type" value="Genomic_DNA"/>
</dbReference>
<evidence type="ECO:0000256" key="2">
    <source>
        <dbReference type="SAM" id="SignalP"/>
    </source>
</evidence>
<dbReference type="InterPro" id="IPR052976">
    <property type="entry name" value="Scoloptoxin-like"/>
</dbReference>
<feature type="compositionally biased region" description="Low complexity" evidence="1">
    <location>
        <begin position="391"/>
        <end position="401"/>
    </location>
</feature>
<feature type="compositionally biased region" description="Basic and acidic residues" evidence="1">
    <location>
        <begin position="640"/>
        <end position="651"/>
    </location>
</feature>
<feature type="compositionally biased region" description="Low complexity" evidence="1">
    <location>
        <begin position="245"/>
        <end position="269"/>
    </location>
</feature>
<dbReference type="InterPro" id="IPR002557">
    <property type="entry name" value="Chitin-bd_dom"/>
</dbReference>
<dbReference type="PROSITE" id="PS50940">
    <property type="entry name" value="CHIT_BIND_II"/>
    <property type="match status" value="1"/>
</dbReference>
<accession>A0AAU9FQ98</accession>
<feature type="compositionally biased region" description="Low complexity" evidence="1">
    <location>
        <begin position="288"/>
        <end position="302"/>
    </location>
</feature>
<proteinExistence type="predicted"/>
<dbReference type="PANTHER" id="PTHR22933">
    <property type="entry name" value="FI18007P1-RELATED"/>
    <property type="match status" value="1"/>
</dbReference>
<keyword evidence="5" id="KW-1185">Reference proteome</keyword>
<sequence>MSNNMWKTLCVLLCLTAACSAGPLTAYQKRKNTAAIMAREDKPAPATAEVQEVQEMESESEAAPAAAPAAPLGTLTLPSNATSIRADITDNFSCANKTYGYYADVENECQIFHVCLPVTYADGRENTFRWSFICPEDTIFSQESFTCMRREDMTIECEDSARYYELNGNFGGAAVQEEEKQQEQQQQTAAIAEPEEEEEQLQEEKDKPVQAAAEPKPVPVAQPAKPVKVQSKPKPKPNRRKPQPQRKAPVTEAAPVAAETEAVAEPLAESKPSSKPQRFTMRPHKHQPAVAAPAPASAPAPSRNEIFAGIRKRPAIFNKPTTTPKPIVEEVQAAVTEAVVELSEPQPTVQLQTMFEDAAPINVVEEVQEQEQEVQASEPEVQASEPAVAIAQPEVATAEAEAPTRIEIDTRLEEMKPIEAIEEIPAIIVESLEAAKPQEKEEEKAQEAEEEKPQAAEEEKPQAAEEEKPETTEEEKPQTAEEQIKEEPTVEGEKEVPIVEAEKAEEEKEVPAKVEEIVEGNRNEPAIIESDEEILSSIEALETARPSDAPESIAATPEMQEHSPLVEEILQENKDTQESLGGFKPVDPAMAAEAEQLITDFLNALKKNEEKPETELATAAMDMAETLNEKLEQSPDVSIEEAKLPEPEIVDKNASIEEQLLEESELQKSPEKLMTDSPIINIMQFNHLPMDYQIPVQVIPLEQQMQPQMEINAKPAAPEEVKEEVAPEEVKEIAPEVPAAEETSQIQLETEPEIQPEASPIQNDDVAAQESIAAAPYMPSISIDDIVELVKERLDQTPKNEQMAPMELVMTPGAAAPMTLIQSTKPEAQPESISEPEQESQPEQETQPEQELILPIYKRISNAEPSMSKVQTLPVTVSKLDTETETEKESLPQLEVREPKSQSLSHGKMDARKRRFLFRADAS</sequence>
<dbReference type="PROSITE" id="PS51257">
    <property type="entry name" value="PROKAR_LIPOPROTEIN"/>
    <property type="match status" value="1"/>
</dbReference>
<feature type="domain" description="Chitin-binding type-2" evidence="3">
    <location>
        <begin position="91"/>
        <end position="159"/>
    </location>
</feature>
<feature type="signal peptide" evidence="2">
    <location>
        <begin position="1"/>
        <end position="21"/>
    </location>
</feature>
<feature type="compositionally biased region" description="Basic and acidic residues" evidence="1">
    <location>
        <begin position="717"/>
        <end position="734"/>
    </location>
</feature>
<feature type="region of interest" description="Disordered" evidence="1">
    <location>
        <begin position="369"/>
        <end position="408"/>
    </location>
</feature>
<dbReference type="GO" id="GO:0008061">
    <property type="term" value="F:chitin binding"/>
    <property type="evidence" value="ECO:0007669"/>
    <property type="project" value="InterPro"/>
</dbReference>
<evidence type="ECO:0000256" key="1">
    <source>
        <dbReference type="SAM" id="MobiDB-lite"/>
    </source>
</evidence>
<feature type="region of interest" description="Disordered" evidence="1">
    <location>
        <begin position="629"/>
        <end position="651"/>
    </location>
</feature>
<dbReference type="GO" id="GO:0005576">
    <property type="term" value="C:extracellular region"/>
    <property type="evidence" value="ECO:0007669"/>
    <property type="project" value="InterPro"/>
</dbReference>
<evidence type="ECO:0000313" key="5">
    <source>
        <dbReference type="Proteomes" id="UP001500889"/>
    </source>
</evidence>
<feature type="compositionally biased region" description="Basic and acidic residues" evidence="1">
    <location>
        <begin position="880"/>
        <end position="900"/>
    </location>
</feature>